<dbReference type="GeneID" id="30417078"/>
<dbReference type="EMBL" id="CP016804">
    <property type="protein sequence ID" value="APE95016.1"/>
    <property type="molecule type" value="Genomic_DNA"/>
</dbReference>
<proteinExistence type="predicted"/>
<gene>
    <name evidence="1" type="ORF">HSR6_0554</name>
</gene>
<dbReference type="OrthoDB" id="304071at2157"/>
<dbReference type="Proteomes" id="UP000186165">
    <property type="component" value="Chromosome"/>
</dbReference>
<reference evidence="2" key="1">
    <citation type="submission" date="2016-08" db="EMBL/GenBank/DDBJ databases">
        <title>Discovery of first anaerobic lithoheterotrophic haloarchae widely represented in hypersaline habitats.</title>
        <authorList>
            <person name="Sorokin D.Y."/>
            <person name="Kublanov I.V."/>
            <person name="Roman P."/>
            <person name="Sinninghe Damste J.S."/>
            <person name="Golyshin P.N."/>
            <person name="Rojo D."/>
            <person name="Ciordia S."/>
            <person name="Mena Md.C."/>
            <person name="Ferrer M."/>
            <person name="Smedile F."/>
            <person name="Messina E."/>
            <person name="La Cono V."/>
            <person name="Yakimov M.M."/>
        </authorList>
    </citation>
    <scope>NUCLEOTIDE SEQUENCE [LARGE SCALE GENOMIC DNA]</scope>
    <source>
        <strain evidence="2">HSR6</strain>
    </source>
</reference>
<dbReference type="AlphaFoldDB" id="A0A1J1AB40"/>
<name>A0A1J1AB40_9EURY</name>
<sequence length="84" mass="9058">MERNAQVRSDVPVRRYQTESGARIVADLGASVADASVEVLGDVALVVVERADGEDRQFEIDLPTGSLADTFIRNGILTIEVNEA</sequence>
<evidence type="ECO:0000313" key="2">
    <source>
        <dbReference type="Proteomes" id="UP000186165"/>
    </source>
</evidence>
<accession>A0A1J1AB40</accession>
<evidence type="ECO:0008006" key="3">
    <source>
        <dbReference type="Google" id="ProtNLM"/>
    </source>
</evidence>
<organism evidence="1 2">
    <name type="scientific">Halodesulfurarchaeum formicicum</name>
    <dbReference type="NCBI Taxonomy" id="1873524"/>
    <lineage>
        <taxon>Archaea</taxon>
        <taxon>Methanobacteriati</taxon>
        <taxon>Methanobacteriota</taxon>
        <taxon>Stenosarchaea group</taxon>
        <taxon>Halobacteria</taxon>
        <taxon>Halobacteriales</taxon>
        <taxon>Halobacteriaceae</taxon>
        <taxon>Halodesulfurarchaeum</taxon>
    </lineage>
</organism>
<keyword evidence="2" id="KW-1185">Reference proteome</keyword>
<protein>
    <recommendedName>
        <fullName evidence="3">Hsp20/alpha crystallin family protein</fullName>
    </recommendedName>
</protein>
<dbReference type="InterPro" id="IPR055551">
    <property type="entry name" value="DUF7127"/>
</dbReference>
<dbReference type="KEGG" id="hhsr:HSR6_0554"/>
<evidence type="ECO:0000313" key="1">
    <source>
        <dbReference type="EMBL" id="APE95016.1"/>
    </source>
</evidence>
<dbReference type="RefSeq" id="WP_071932732.1">
    <property type="nucleotide sequence ID" value="NZ_CP016804.1"/>
</dbReference>
<dbReference type="Pfam" id="PF23444">
    <property type="entry name" value="DUF7127"/>
    <property type="match status" value="1"/>
</dbReference>